<evidence type="ECO:0000256" key="4">
    <source>
        <dbReference type="ARBA" id="ARBA00023145"/>
    </source>
</evidence>
<dbReference type="Gene3D" id="1.10.1400.10">
    <property type="match status" value="1"/>
</dbReference>
<evidence type="ECO:0000256" key="3">
    <source>
        <dbReference type="ARBA" id="ARBA00022801"/>
    </source>
</evidence>
<dbReference type="PIRSF" id="PIRSF001227">
    <property type="entry name" value="Pen_acylase"/>
    <property type="match status" value="1"/>
</dbReference>
<evidence type="ECO:0000256" key="2">
    <source>
        <dbReference type="ARBA" id="ARBA00022729"/>
    </source>
</evidence>
<dbReference type="OrthoDB" id="330152at2759"/>
<keyword evidence="3" id="KW-0378">Hydrolase</keyword>
<evidence type="ECO:0000313" key="6">
    <source>
        <dbReference type="EMBL" id="QDZ18775.1"/>
    </source>
</evidence>
<dbReference type="SUPFAM" id="SSF56235">
    <property type="entry name" value="N-terminal nucleophile aminohydrolases (Ntn hydrolases)"/>
    <property type="match status" value="1"/>
</dbReference>
<organism evidence="6 7">
    <name type="scientific">Chloropicon primus</name>
    <dbReference type="NCBI Taxonomy" id="1764295"/>
    <lineage>
        <taxon>Eukaryota</taxon>
        <taxon>Viridiplantae</taxon>
        <taxon>Chlorophyta</taxon>
        <taxon>Chloropicophyceae</taxon>
        <taxon>Chloropicales</taxon>
        <taxon>Chloropicaceae</taxon>
        <taxon>Chloropicon</taxon>
    </lineage>
</organism>
<gene>
    <name evidence="6" type="ORF">A3770_02p12930</name>
</gene>
<dbReference type="InterPro" id="IPR043147">
    <property type="entry name" value="Penicillin_amidase_A-knob"/>
</dbReference>
<keyword evidence="7" id="KW-1185">Reference proteome</keyword>
<keyword evidence="4" id="KW-0865">Zymogen</keyword>
<dbReference type="GO" id="GO:0017000">
    <property type="term" value="P:antibiotic biosynthetic process"/>
    <property type="evidence" value="ECO:0007669"/>
    <property type="project" value="InterPro"/>
</dbReference>
<protein>
    <submittedName>
        <fullName evidence="6">Penicillin amidase</fullName>
    </submittedName>
</protein>
<dbReference type="Pfam" id="PF01804">
    <property type="entry name" value="Penicil_amidase"/>
    <property type="match status" value="1"/>
</dbReference>
<dbReference type="Gene3D" id="1.10.439.10">
    <property type="entry name" value="Penicillin Amidohydrolase, domain 1"/>
    <property type="match status" value="1"/>
</dbReference>
<evidence type="ECO:0000256" key="1">
    <source>
        <dbReference type="ARBA" id="ARBA00006586"/>
    </source>
</evidence>
<dbReference type="InterPro" id="IPR002692">
    <property type="entry name" value="S45"/>
</dbReference>
<comment type="similarity">
    <text evidence="1">Belongs to the peptidase S45 family.</text>
</comment>
<dbReference type="AlphaFoldDB" id="A0A5B8MGI0"/>
<dbReference type="Gene3D" id="3.60.20.10">
    <property type="entry name" value="Glutamine Phosphoribosylpyrophosphate, subunit 1, domain 1"/>
    <property type="match status" value="1"/>
</dbReference>
<keyword evidence="2" id="KW-0732">Signal</keyword>
<dbReference type="Proteomes" id="UP000316726">
    <property type="component" value="Chromosome 2"/>
</dbReference>
<dbReference type="PANTHER" id="PTHR34218">
    <property type="entry name" value="PEPTIDASE S45 PENICILLIN AMIDASE"/>
    <property type="match status" value="1"/>
</dbReference>
<dbReference type="Gene3D" id="2.30.120.10">
    <property type="match status" value="1"/>
</dbReference>
<proteinExistence type="inferred from homology"/>
<dbReference type="InterPro" id="IPR014395">
    <property type="entry name" value="Pen/GL7ACA/AHL_acylase"/>
</dbReference>
<sequence length="895" mass="98872">MGKADRKRGSDGGKALDGPKQKRTRSSIKTLLFENFALPVVRNVVVPRLAKAALLDHDVTPEGAVPGIPNEVKVATEGLKEDAEILRDQYGVPHIYAKNNEDLFFLQGKVHTEDRLFQMELTRRLYSGTLSEFAGEKALAIDQFARTMGWCRVAEREVDALRKGGKKEKEVLKMLESYVAGVNATISDLVKGKKLPWEISLLKIDVLAPWGPEEVIGIMHVLAFKLSFGFQGPIIKQALVQAMGEEIANKWFASNTIPENTSPTVPRFHPDAAELLSKMAAAGAGDFPEVLKTGLGSNAWSIGPEHTDVGTLLANDPHLDTGIPTFFYESHLCSKTQGGPKDEGLHFAGMSVPGIAGMVLPGHNESVAWGVTLSMCDVEDVYVEMLSKDDPDERLGFSPFYMDKKKKKKMDVYEHVIKVKGRSEAVTFHSASTHRGPIISRLDGELRRGIEGVGEAGRGYEISFAARHLHADLYKNLTAFLGILRSENCGAARKNFSQLISPSLNICMADASGNIAYQTAGEIPRRTTPPGSETLPLPGWTGEASWRGMVRGDDLPCALNPKEGRVVTANHKIMSSDYPHYLGDLWQDGFRAKTIHRCLDRYTKVTVNDCQDVQGCSESLDAGLEFVSHFKDMKFKDAAVRNAIKLMNRWDGNLSIDSVGASIYKTIYGFSVKLLFEAFLSASSSDRPEDKTFFENTLRGLGFSSMQKAFSECKSIITGNVLRLLRTEDETVPNPVKRKLLEDAAVAAVAYLRKAYGNDMKQWRWGKLHKLKLHHPLAAMLHMGDRLNIEFEHPGDTTTPNQATYDISLNADGEPCFDIVKSSGAVAACRVVFVPSNWDASKSCVTVGQSGKYLSRHYGDQQRLFERNRGKPMAWTRAKVEKTCIFKANLIAKRA</sequence>
<reference evidence="6 7" key="1">
    <citation type="submission" date="2018-07" db="EMBL/GenBank/DDBJ databases">
        <title>The complete nuclear genome of the prasinophyte Chloropicon primus (CCMP1205).</title>
        <authorList>
            <person name="Pombert J.-F."/>
            <person name="Otis C."/>
            <person name="Turmel M."/>
            <person name="Lemieux C."/>
        </authorList>
    </citation>
    <scope>NUCLEOTIDE SEQUENCE [LARGE SCALE GENOMIC DNA]</scope>
    <source>
        <strain evidence="6 7">CCMP1205</strain>
    </source>
</reference>
<dbReference type="PANTHER" id="PTHR34218:SF3">
    <property type="entry name" value="ACYL-HOMOSERINE LACTONE ACYLASE PVDQ"/>
    <property type="match status" value="1"/>
</dbReference>
<dbReference type="InterPro" id="IPR029055">
    <property type="entry name" value="Ntn_hydrolases_N"/>
</dbReference>
<dbReference type="InterPro" id="IPR023343">
    <property type="entry name" value="Penicillin_amidase_dom1"/>
</dbReference>
<accession>A0A5B8MGI0</accession>
<feature type="region of interest" description="Disordered" evidence="5">
    <location>
        <begin position="1"/>
        <end position="23"/>
    </location>
</feature>
<dbReference type="GO" id="GO:0016811">
    <property type="term" value="F:hydrolase activity, acting on carbon-nitrogen (but not peptide) bonds, in linear amides"/>
    <property type="evidence" value="ECO:0007669"/>
    <property type="project" value="InterPro"/>
</dbReference>
<dbReference type="CDD" id="cd03747">
    <property type="entry name" value="Ntn_PGA_like"/>
    <property type="match status" value="1"/>
</dbReference>
<evidence type="ECO:0000256" key="5">
    <source>
        <dbReference type="SAM" id="MobiDB-lite"/>
    </source>
</evidence>
<evidence type="ECO:0000313" key="7">
    <source>
        <dbReference type="Proteomes" id="UP000316726"/>
    </source>
</evidence>
<dbReference type="EMBL" id="CP031035">
    <property type="protein sequence ID" value="QDZ18775.1"/>
    <property type="molecule type" value="Genomic_DNA"/>
</dbReference>
<name>A0A5B8MGI0_9CHLO</name>
<dbReference type="InterPro" id="IPR043146">
    <property type="entry name" value="Penicillin_amidase_N_B-knob"/>
</dbReference>